<gene>
    <name evidence="5" type="ORF">BI308_25235</name>
</gene>
<evidence type="ECO:0000313" key="5">
    <source>
        <dbReference type="EMBL" id="OJJ14099.1"/>
    </source>
</evidence>
<dbReference type="Pfam" id="PF20257">
    <property type="entry name" value="SAM_HAT_C"/>
    <property type="match status" value="1"/>
</dbReference>
<dbReference type="InterPro" id="IPR023228">
    <property type="entry name" value="SAM_OH_AdoTrfase_N_sf"/>
</dbReference>
<evidence type="ECO:0000256" key="2">
    <source>
        <dbReference type="ARBA" id="ARBA00024035"/>
    </source>
</evidence>
<comment type="similarity">
    <text evidence="2">Belongs to the SAM hydrolase / SAM-dependent halogenase family.</text>
</comment>
<dbReference type="Gene3D" id="2.40.30.90">
    <property type="entry name" value="Bacterial fluorinating enzyme like"/>
    <property type="match status" value="1"/>
</dbReference>
<evidence type="ECO:0000256" key="1">
    <source>
        <dbReference type="ARBA" id="ARBA00022691"/>
    </source>
</evidence>
<dbReference type="SUPFAM" id="SSF101852">
    <property type="entry name" value="Bacterial fluorinating enzyme, C-terminal domain"/>
    <property type="match status" value="1"/>
</dbReference>
<dbReference type="Pfam" id="PF01887">
    <property type="entry name" value="SAM_HAT_N"/>
    <property type="match status" value="1"/>
</dbReference>
<dbReference type="EMBL" id="MLAW01000084">
    <property type="protein sequence ID" value="OJJ14099.1"/>
    <property type="molecule type" value="Genomic_DNA"/>
</dbReference>
<proteinExistence type="inferred from homology"/>
<dbReference type="SUPFAM" id="SSF102522">
    <property type="entry name" value="Bacterial fluorinating enzyme, N-terminal domain"/>
    <property type="match status" value="1"/>
</dbReference>
<accession>A0A1L9QJG4</accession>
<evidence type="ECO:0000313" key="6">
    <source>
        <dbReference type="Proteomes" id="UP000183940"/>
    </source>
</evidence>
<dbReference type="InterPro" id="IPR023227">
    <property type="entry name" value="SAM_OH_AdoTrfase_C_sf"/>
</dbReference>
<dbReference type="InterPro" id="IPR002747">
    <property type="entry name" value="SAM_OH_AdoTrfase"/>
</dbReference>
<organism evidence="5 6">
    <name type="scientific">Roseofilum reptotaenium AO1-A</name>
    <dbReference type="NCBI Taxonomy" id="1925591"/>
    <lineage>
        <taxon>Bacteria</taxon>
        <taxon>Bacillati</taxon>
        <taxon>Cyanobacteriota</taxon>
        <taxon>Cyanophyceae</taxon>
        <taxon>Desertifilales</taxon>
        <taxon>Desertifilaceae</taxon>
        <taxon>Roseofilum</taxon>
    </lineage>
</organism>
<evidence type="ECO:0000259" key="4">
    <source>
        <dbReference type="Pfam" id="PF20257"/>
    </source>
</evidence>
<protein>
    <recommendedName>
        <fullName evidence="7">S-adenosyl-l-methionine hydroxide adenosyltransferase</fullName>
    </recommendedName>
</protein>
<dbReference type="PANTHER" id="PTHR35092">
    <property type="entry name" value="CHLORINASE MJ1651"/>
    <property type="match status" value="1"/>
</dbReference>
<dbReference type="PANTHER" id="PTHR35092:SF1">
    <property type="entry name" value="CHLORINASE MJ1651"/>
    <property type="match status" value="1"/>
</dbReference>
<dbReference type="Gene3D" id="3.40.50.10790">
    <property type="entry name" value="S-adenosyl-l-methionine hydroxide adenosyltransferase, N-terminal"/>
    <property type="match status" value="1"/>
</dbReference>
<keyword evidence="1" id="KW-0949">S-adenosyl-L-methionine</keyword>
<dbReference type="STRING" id="1925591.BI308_25235"/>
<comment type="caution">
    <text evidence="5">The sequence shown here is derived from an EMBL/GenBank/DDBJ whole genome shotgun (WGS) entry which is preliminary data.</text>
</comment>
<sequence length="268" mass="29058">MKEIGVPRILTLLTDFGLQDPYVGVMKGAIAQINPQIAAIDLTHDLPRQNLAAARFALMNAYPYFPDDTVHVAVVDPGVGGDRRAIALELPQGFLVGPDNGIFSGILSQYPLIKAVELTNPDYWRSANPSTTFHGRDIFAPVGAHLANGVPIKQLGEAIVDPHTLVNLPLPFYTQEKPYIRGAIQSIDHFGNLITNIPGEAVNEVPWSVILNEEIIVGAQTYSDLPVGQAIALIGSHGWVEIAVNCGNAEKELKLTWGDPVQLLIYTE</sequence>
<feature type="domain" description="S-adenosyl-l-methionine hydroxide adenosyltransferase N-terminal" evidence="3">
    <location>
        <begin position="10"/>
        <end position="156"/>
    </location>
</feature>
<dbReference type="AlphaFoldDB" id="A0A1L9QJG4"/>
<dbReference type="InterPro" id="IPR046469">
    <property type="entry name" value="SAM_HAT_N"/>
</dbReference>
<evidence type="ECO:0008006" key="7">
    <source>
        <dbReference type="Google" id="ProtNLM"/>
    </source>
</evidence>
<dbReference type="PIRSF" id="PIRSF006779">
    <property type="entry name" value="UCP006779"/>
    <property type="match status" value="1"/>
</dbReference>
<reference evidence="5" key="1">
    <citation type="submission" date="2016-10" db="EMBL/GenBank/DDBJ databases">
        <title>CRISPR-Cas defence system in Roseofilum reptotaenium: evidence of a bacteriophage-cyanobacterium arms race in the coral black band disease.</title>
        <authorList>
            <person name="Buerger P."/>
            <person name="Wood-Charlson E.M."/>
            <person name="Weynberg K.D."/>
            <person name="Willis B."/>
            <person name="Van Oppen M.J."/>
        </authorList>
    </citation>
    <scope>NUCLEOTIDE SEQUENCE [LARGE SCALE GENOMIC DNA]</scope>
    <source>
        <strain evidence="5">AO1-A</strain>
    </source>
</reference>
<name>A0A1L9QJG4_9CYAN</name>
<dbReference type="Proteomes" id="UP000183940">
    <property type="component" value="Unassembled WGS sequence"/>
</dbReference>
<evidence type="ECO:0000259" key="3">
    <source>
        <dbReference type="Pfam" id="PF01887"/>
    </source>
</evidence>
<feature type="domain" description="S-adenosyl-l-methionine hydroxide adenosyltransferase C-terminal" evidence="4">
    <location>
        <begin position="182"/>
        <end position="262"/>
    </location>
</feature>
<keyword evidence="6" id="KW-1185">Reference proteome</keyword>
<dbReference type="InterPro" id="IPR046470">
    <property type="entry name" value="SAM_HAT_C"/>
</dbReference>